<dbReference type="AlphaFoldDB" id="G2JA80"/>
<keyword evidence="3" id="KW-1185">Reference proteome</keyword>
<proteinExistence type="predicted"/>
<protein>
    <submittedName>
        <fullName evidence="2">Uncharacterized protein</fullName>
    </submittedName>
</protein>
<name>G2JA80_9BURK</name>
<feature type="signal peptide" evidence="1">
    <location>
        <begin position="1"/>
        <end position="24"/>
    </location>
</feature>
<dbReference type="STRING" id="1070319.CAGGBEG34_280022"/>
<evidence type="ECO:0000313" key="2">
    <source>
        <dbReference type="EMBL" id="CCD29680.1"/>
    </source>
</evidence>
<evidence type="ECO:0000256" key="1">
    <source>
        <dbReference type="SAM" id="SignalP"/>
    </source>
</evidence>
<gene>
    <name evidence="2" type="ORF">CAGGBEG34_280022</name>
</gene>
<dbReference type="RefSeq" id="WP_006682832.1">
    <property type="nucleotide sequence ID" value="NZ_CAFB01000045.1"/>
</dbReference>
<comment type="caution">
    <text evidence="2">The sequence shown here is derived from an EMBL/GenBank/DDBJ whole genome shotgun (WGS) entry which is preliminary data.</text>
</comment>
<sequence length="167" mass="18386">MKMVIKWKPSWMMAVLLVWMSGHAPLAVATSAHAPVDVHALSGNHLKKAGTTALELEFKTTRGKQTLDVMYTVDEGDKGLALESSDKVKLLTQENGIVKDTVQLRAIRPGRFYLNVFITMNNQSHIVSIPVQIGPEMQTMQRSSMGVQSVDSKGQAIEILPAQETSR</sequence>
<dbReference type="EMBL" id="CAFB01000045">
    <property type="protein sequence ID" value="CCD29680.1"/>
    <property type="molecule type" value="Genomic_DNA"/>
</dbReference>
<organism evidence="2 3">
    <name type="scientific">Candidatus Glomeribacter gigasporarum BEG34</name>
    <dbReference type="NCBI Taxonomy" id="1070319"/>
    <lineage>
        <taxon>Bacteria</taxon>
        <taxon>Pseudomonadati</taxon>
        <taxon>Pseudomonadota</taxon>
        <taxon>Betaproteobacteria</taxon>
        <taxon>Burkholderiales</taxon>
        <taxon>Burkholderiaceae</taxon>
        <taxon>Candidatus Glomeribacter</taxon>
    </lineage>
</organism>
<feature type="chain" id="PRO_5003432480" evidence="1">
    <location>
        <begin position="25"/>
        <end position="167"/>
    </location>
</feature>
<reference evidence="2 3" key="1">
    <citation type="submission" date="2011-08" db="EMBL/GenBank/DDBJ databases">
        <title>The genome of the obligate endobacterium of an arbuscular mycorrhizal fungus reveals an interphylum network of nutritional interactions.</title>
        <authorList>
            <person name="Ghignone S."/>
            <person name="Salvioli A."/>
            <person name="Anca I."/>
            <person name="Lumini E."/>
            <person name="Ortu G."/>
            <person name="Petiti L."/>
            <person name="Cruveiller S."/>
            <person name="Bianciotto V."/>
            <person name="Piffanelli P."/>
            <person name="Lanfranco L."/>
            <person name="Bonfante P."/>
        </authorList>
    </citation>
    <scope>NUCLEOTIDE SEQUENCE [LARGE SCALE GENOMIC DNA]</scope>
    <source>
        <strain evidence="2 3">BEG34</strain>
    </source>
</reference>
<dbReference type="Proteomes" id="UP000054051">
    <property type="component" value="Unassembled WGS sequence"/>
</dbReference>
<keyword evidence="1" id="KW-0732">Signal</keyword>
<accession>G2JA80</accession>
<evidence type="ECO:0000313" key="3">
    <source>
        <dbReference type="Proteomes" id="UP000054051"/>
    </source>
</evidence>
<dbReference type="eggNOG" id="ENOG502ZFCC">
    <property type="taxonomic scope" value="Bacteria"/>
</dbReference>